<proteinExistence type="predicted"/>
<dbReference type="Proteomes" id="UP001642464">
    <property type="component" value="Unassembled WGS sequence"/>
</dbReference>
<organism evidence="1 2">
    <name type="scientific">Durusdinium trenchii</name>
    <dbReference type="NCBI Taxonomy" id="1381693"/>
    <lineage>
        <taxon>Eukaryota</taxon>
        <taxon>Sar</taxon>
        <taxon>Alveolata</taxon>
        <taxon>Dinophyceae</taxon>
        <taxon>Suessiales</taxon>
        <taxon>Symbiodiniaceae</taxon>
        <taxon>Durusdinium</taxon>
    </lineage>
</organism>
<reference evidence="1 2" key="1">
    <citation type="submission" date="2024-02" db="EMBL/GenBank/DDBJ databases">
        <authorList>
            <person name="Chen Y."/>
            <person name="Shah S."/>
            <person name="Dougan E. K."/>
            <person name="Thang M."/>
            <person name="Chan C."/>
        </authorList>
    </citation>
    <scope>NUCLEOTIDE SEQUENCE [LARGE SCALE GENOMIC DNA]</scope>
</reference>
<gene>
    <name evidence="1" type="ORF">SCF082_LOCUS29526</name>
</gene>
<protein>
    <submittedName>
        <fullName evidence="1">DNA-directed RNA polymerase subunit 10-like protein</fullName>
    </submittedName>
</protein>
<sequence>MDCEMHLSDLGELTVHIASFLNVLQISRCEEASSFFSSKEAAVFSLHEAAMEQVLSKVPVWGPSGHSVINQLIDGGVKGKHFLRELRLLRLAVFPPKTWNPDVVETSFCSAKVLPEKEEDHDENGTPLEVAIPLTIGSFVGQSLAVGMEVVIEPSETKVESAFCIGVEVCAGPHSGRSMSVLFAPYSGICYMQYRGDSCLLSTPVLSPLNEPCAGPLQAWVKIAEDGSMYFLRQTLEDGKVEASGILPRDTLPRWACEYFVCAHVWRAHLANPLDLRVVYSCINLPGELREYAPKTNVESTWSLHS</sequence>
<comment type="caution">
    <text evidence="1">The sequence shown here is derived from an EMBL/GenBank/DDBJ whole genome shotgun (WGS) entry which is preliminary data.</text>
</comment>
<keyword evidence="2" id="KW-1185">Reference proteome</keyword>
<evidence type="ECO:0000313" key="1">
    <source>
        <dbReference type="EMBL" id="CAK9054392.1"/>
    </source>
</evidence>
<dbReference type="EMBL" id="CAXAMM010023892">
    <property type="protein sequence ID" value="CAK9054392.1"/>
    <property type="molecule type" value="Genomic_DNA"/>
</dbReference>
<name>A0ABP0MUN0_9DINO</name>
<accession>A0ABP0MUN0</accession>
<evidence type="ECO:0000313" key="2">
    <source>
        <dbReference type="Proteomes" id="UP001642464"/>
    </source>
</evidence>